<protein>
    <recommendedName>
        <fullName evidence="4">N-acetyltransferase domain-containing protein</fullName>
    </recommendedName>
</protein>
<gene>
    <name evidence="5" type="ORF">GCM10011519_30830</name>
</gene>
<dbReference type="GO" id="GO:0070967">
    <property type="term" value="F:coenzyme F420 binding"/>
    <property type="evidence" value="ECO:0007669"/>
    <property type="project" value="TreeGrafter"/>
</dbReference>
<dbReference type="GO" id="GO:0016491">
    <property type="term" value="F:oxidoreductase activity"/>
    <property type="evidence" value="ECO:0007669"/>
    <property type="project" value="InterPro"/>
</dbReference>
<reference evidence="5" key="1">
    <citation type="journal article" date="2014" name="Int. J. Syst. Evol. Microbiol.">
        <title>Complete genome sequence of Corynebacterium casei LMG S-19264T (=DSM 44701T), isolated from a smear-ripened cheese.</title>
        <authorList>
            <consortium name="US DOE Joint Genome Institute (JGI-PGF)"/>
            <person name="Walter F."/>
            <person name="Albersmeier A."/>
            <person name="Kalinowski J."/>
            <person name="Ruckert C."/>
        </authorList>
    </citation>
    <scope>NUCLEOTIDE SEQUENCE</scope>
    <source>
        <strain evidence="5">CGMCC 1.16067</strain>
    </source>
</reference>
<dbReference type="NCBIfam" id="TIGR00026">
    <property type="entry name" value="hi_GC_TIGR00026"/>
    <property type="match status" value="1"/>
</dbReference>
<dbReference type="PROSITE" id="PS51186">
    <property type="entry name" value="GNAT"/>
    <property type="match status" value="1"/>
</dbReference>
<dbReference type="Proteomes" id="UP000649179">
    <property type="component" value="Unassembled WGS sequence"/>
</dbReference>
<comment type="catalytic activity">
    <reaction evidence="2">
        <text>oxidized coenzyme F420-(gamma-L-Glu)(n) + a quinol + H(+) = reduced coenzyme F420-(gamma-L-Glu)(n) + a quinone</text>
        <dbReference type="Rhea" id="RHEA:39663"/>
        <dbReference type="Rhea" id="RHEA-COMP:12939"/>
        <dbReference type="Rhea" id="RHEA-COMP:14378"/>
        <dbReference type="ChEBI" id="CHEBI:15378"/>
        <dbReference type="ChEBI" id="CHEBI:24646"/>
        <dbReference type="ChEBI" id="CHEBI:132124"/>
        <dbReference type="ChEBI" id="CHEBI:133980"/>
        <dbReference type="ChEBI" id="CHEBI:139511"/>
    </reaction>
</comment>
<reference evidence="5" key="2">
    <citation type="submission" date="2020-09" db="EMBL/GenBank/DDBJ databases">
        <authorList>
            <person name="Sun Q."/>
            <person name="Zhou Y."/>
        </authorList>
    </citation>
    <scope>NUCLEOTIDE SEQUENCE</scope>
    <source>
        <strain evidence="5">CGMCC 1.16067</strain>
    </source>
</reference>
<keyword evidence="6" id="KW-1185">Reference proteome</keyword>
<evidence type="ECO:0000313" key="5">
    <source>
        <dbReference type="EMBL" id="GGF54747.1"/>
    </source>
</evidence>
<dbReference type="InterPro" id="IPR016181">
    <property type="entry name" value="Acyl_CoA_acyltransferase"/>
</dbReference>
<feature type="domain" description="N-acetyltransferase" evidence="4">
    <location>
        <begin position="30"/>
        <end position="189"/>
    </location>
</feature>
<dbReference type="CDD" id="cd04301">
    <property type="entry name" value="NAT_SF"/>
    <property type="match status" value="1"/>
</dbReference>
<dbReference type="Pfam" id="PF04075">
    <property type="entry name" value="F420H2_quin_red"/>
    <property type="match status" value="1"/>
</dbReference>
<dbReference type="InterPro" id="IPR000182">
    <property type="entry name" value="GNAT_dom"/>
</dbReference>
<dbReference type="InterPro" id="IPR004378">
    <property type="entry name" value="F420H2_quin_Rdtase"/>
</dbReference>
<dbReference type="GO" id="GO:0016747">
    <property type="term" value="F:acyltransferase activity, transferring groups other than amino-acyl groups"/>
    <property type="evidence" value="ECO:0007669"/>
    <property type="project" value="InterPro"/>
</dbReference>
<dbReference type="GO" id="GO:0005886">
    <property type="term" value="C:plasma membrane"/>
    <property type="evidence" value="ECO:0007669"/>
    <property type="project" value="TreeGrafter"/>
</dbReference>
<evidence type="ECO:0000259" key="4">
    <source>
        <dbReference type="PROSITE" id="PS51186"/>
    </source>
</evidence>
<dbReference type="Pfam" id="PF13302">
    <property type="entry name" value="Acetyltransf_3"/>
    <property type="match status" value="1"/>
</dbReference>
<feature type="region of interest" description="Disordered" evidence="3">
    <location>
        <begin position="204"/>
        <end position="228"/>
    </location>
</feature>
<dbReference type="PANTHER" id="PTHR39428">
    <property type="entry name" value="F420H(2)-DEPENDENT QUINONE REDUCTASE RV1261C"/>
    <property type="match status" value="1"/>
</dbReference>
<sequence>MSADGPMVPSMDLRPFAVPPPELPLRTERLVLRLHLPTDLDAVLDYQSRPEVARYLLEEPWTREEAQRQLDKRLRRRHVDGVGSGLSLVAEHAGRVVGDVGLWPADETLSRGEVGWVFHPDWTGRGLATEAVCAVLDLAFGHYRMHRVKADLDPRNTASARMCERLGMTKEAHLRQDWWSKGEWTDNAVYGLLASEHAAHCDHAAQDADPAAAQRRAAEASRSGTPEEQAAVMSDFNAGVVEEFRAHHGRVGGPFEGSPMLLLHSTGARSGRRRLHPMVYRPEGSSYLVFASKAGADDHPAWYHNLKAHPHARIEVGDEVIAVRAEELPRAERDEVYAAQAADRPAFADYQARTDRVIPVLRLTPTVPPWS</sequence>
<dbReference type="Gene3D" id="3.40.630.30">
    <property type="match status" value="1"/>
</dbReference>
<comment type="caution">
    <text evidence="5">The sequence shown here is derived from an EMBL/GenBank/DDBJ whole genome shotgun (WGS) entry which is preliminary data.</text>
</comment>
<accession>A0A917BSW6</accession>
<dbReference type="EMBL" id="BMKQ01000001">
    <property type="protein sequence ID" value="GGF54747.1"/>
    <property type="molecule type" value="Genomic_DNA"/>
</dbReference>
<proteinExistence type="inferred from homology"/>
<evidence type="ECO:0000256" key="3">
    <source>
        <dbReference type="SAM" id="MobiDB-lite"/>
    </source>
</evidence>
<dbReference type="AlphaFoldDB" id="A0A917BSW6"/>
<evidence type="ECO:0000313" key="6">
    <source>
        <dbReference type="Proteomes" id="UP000649179"/>
    </source>
</evidence>
<dbReference type="Gene3D" id="2.30.110.10">
    <property type="entry name" value="Electron Transport, Fmn-binding Protein, Chain A"/>
    <property type="match status" value="1"/>
</dbReference>
<dbReference type="InterPro" id="IPR012349">
    <property type="entry name" value="Split_barrel_FMN-bd"/>
</dbReference>
<organism evidence="5 6">
    <name type="scientific">Marmoricola endophyticus</name>
    <dbReference type="NCBI Taxonomy" id="2040280"/>
    <lineage>
        <taxon>Bacteria</taxon>
        <taxon>Bacillati</taxon>
        <taxon>Actinomycetota</taxon>
        <taxon>Actinomycetes</taxon>
        <taxon>Propionibacteriales</taxon>
        <taxon>Nocardioidaceae</taxon>
        <taxon>Marmoricola</taxon>
    </lineage>
</organism>
<evidence type="ECO:0000256" key="2">
    <source>
        <dbReference type="ARBA" id="ARBA00049106"/>
    </source>
</evidence>
<dbReference type="SUPFAM" id="SSF55729">
    <property type="entry name" value="Acyl-CoA N-acyltransferases (Nat)"/>
    <property type="match status" value="1"/>
</dbReference>
<evidence type="ECO:0000256" key="1">
    <source>
        <dbReference type="ARBA" id="ARBA00008710"/>
    </source>
</evidence>
<comment type="similarity">
    <text evidence="1">Belongs to the F420H(2)-dependent quinone reductase family.</text>
</comment>
<name>A0A917BSW6_9ACTN</name>
<dbReference type="PANTHER" id="PTHR39428:SF1">
    <property type="entry name" value="F420H(2)-DEPENDENT QUINONE REDUCTASE RV1261C"/>
    <property type="match status" value="1"/>
</dbReference>